<proteinExistence type="predicted"/>
<feature type="chain" id="PRO_5039513276" evidence="1">
    <location>
        <begin position="20"/>
        <end position="277"/>
    </location>
</feature>
<keyword evidence="1" id="KW-0732">Signal</keyword>
<sequence>MRIVFGGVAFLVLFWATECVIERVAVDNIEGSFELLEPWPTASPKPQGCCDNSSTTVYLGAGKIGSGVVDSITYGGVGQVVVAPGSISPLVPCSLRALLKVTFDKLPSCIDGCLRYPLCGKRMLRVDLELSPTNRSYFMFDIGDSVSNDGYGGDYSDQTNDAEIDAVFPNVYVRPSDHCPDPPRLLATYTDAVKLGSVNRITLFISNEHIRITNDQGLNQILCHKCLFALNGQPDPSVGGVNQDIYIALNRVIADRADRYGFGVCSARLSWVCPESY</sequence>
<organism evidence="2 3">
    <name type="scientific">Dreissena polymorpha</name>
    <name type="common">Zebra mussel</name>
    <name type="synonym">Mytilus polymorpha</name>
    <dbReference type="NCBI Taxonomy" id="45954"/>
    <lineage>
        <taxon>Eukaryota</taxon>
        <taxon>Metazoa</taxon>
        <taxon>Spiralia</taxon>
        <taxon>Lophotrochozoa</taxon>
        <taxon>Mollusca</taxon>
        <taxon>Bivalvia</taxon>
        <taxon>Autobranchia</taxon>
        <taxon>Heteroconchia</taxon>
        <taxon>Euheterodonta</taxon>
        <taxon>Imparidentia</taxon>
        <taxon>Neoheterodontei</taxon>
        <taxon>Myida</taxon>
        <taxon>Dreissenoidea</taxon>
        <taxon>Dreissenidae</taxon>
        <taxon>Dreissena</taxon>
    </lineage>
</organism>
<name>A0A9D4HX92_DREPO</name>
<dbReference type="AlphaFoldDB" id="A0A9D4HX92"/>
<dbReference type="Proteomes" id="UP000828390">
    <property type="component" value="Unassembled WGS sequence"/>
</dbReference>
<reference evidence="2" key="2">
    <citation type="submission" date="2020-11" db="EMBL/GenBank/DDBJ databases">
        <authorList>
            <person name="McCartney M.A."/>
            <person name="Auch B."/>
            <person name="Kono T."/>
            <person name="Mallez S."/>
            <person name="Becker A."/>
            <person name="Gohl D.M."/>
            <person name="Silverstein K.A.T."/>
            <person name="Koren S."/>
            <person name="Bechman K.B."/>
            <person name="Herman A."/>
            <person name="Abrahante J.E."/>
            <person name="Garbe J."/>
        </authorList>
    </citation>
    <scope>NUCLEOTIDE SEQUENCE</scope>
    <source>
        <strain evidence="2">Duluth1</strain>
        <tissue evidence="2">Whole animal</tissue>
    </source>
</reference>
<dbReference type="EMBL" id="JAIWYP010000011">
    <property type="protein sequence ID" value="KAH3736192.1"/>
    <property type="molecule type" value="Genomic_DNA"/>
</dbReference>
<evidence type="ECO:0000313" key="3">
    <source>
        <dbReference type="Proteomes" id="UP000828390"/>
    </source>
</evidence>
<evidence type="ECO:0000313" key="2">
    <source>
        <dbReference type="EMBL" id="KAH3736192.1"/>
    </source>
</evidence>
<feature type="signal peptide" evidence="1">
    <location>
        <begin position="1"/>
        <end position="19"/>
    </location>
</feature>
<protein>
    <submittedName>
        <fullName evidence="2">Uncharacterized protein</fullName>
    </submittedName>
</protein>
<dbReference type="OrthoDB" id="10024657at2759"/>
<comment type="caution">
    <text evidence="2">The sequence shown here is derived from an EMBL/GenBank/DDBJ whole genome shotgun (WGS) entry which is preliminary data.</text>
</comment>
<keyword evidence="3" id="KW-1185">Reference proteome</keyword>
<reference evidence="2" key="1">
    <citation type="journal article" date="2019" name="bioRxiv">
        <title>The Genome of the Zebra Mussel, Dreissena polymorpha: A Resource for Invasive Species Research.</title>
        <authorList>
            <person name="McCartney M.A."/>
            <person name="Auch B."/>
            <person name="Kono T."/>
            <person name="Mallez S."/>
            <person name="Zhang Y."/>
            <person name="Obille A."/>
            <person name="Becker A."/>
            <person name="Abrahante J.E."/>
            <person name="Garbe J."/>
            <person name="Badalamenti J.P."/>
            <person name="Herman A."/>
            <person name="Mangelson H."/>
            <person name="Liachko I."/>
            <person name="Sullivan S."/>
            <person name="Sone E.D."/>
            <person name="Koren S."/>
            <person name="Silverstein K.A.T."/>
            <person name="Beckman K.B."/>
            <person name="Gohl D.M."/>
        </authorList>
    </citation>
    <scope>NUCLEOTIDE SEQUENCE</scope>
    <source>
        <strain evidence="2">Duluth1</strain>
        <tissue evidence="2">Whole animal</tissue>
    </source>
</reference>
<evidence type="ECO:0000256" key="1">
    <source>
        <dbReference type="SAM" id="SignalP"/>
    </source>
</evidence>
<gene>
    <name evidence="2" type="ORF">DPMN_042755</name>
</gene>
<accession>A0A9D4HX92</accession>